<dbReference type="GeneID" id="26626379"/>
<name>A0A0K1Y5Y2_9CAUD</name>
<sequence length="89" mass="9455">MTATQRRQSAGKTANPKQGVRIERLPGRPLRQTGAGRVALPLWVLSDGIHVGDGDLVLTHDEATTLHAELGRFVTDAEPEQTASGDEGA</sequence>
<dbReference type="Proteomes" id="UP000201570">
    <property type="component" value="Segment"/>
</dbReference>
<protein>
    <submittedName>
        <fullName evidence="2">Uncharacterized protein</fullName>
    </submittedName>
</protein>
<organism evidence="2 3">
    <name type="scientific">Streptomyces phage SF1</name>
    <dbReference type="NCBI Taxonomy" id="1690817"/>
    <lineage>
        <taxon>Viruses</taxon>
        <taxon>Duplodnaviria</taxon>
        <taxon>Heunggongvirae</taxon>
        <taxon>Uroviricota</taxon>
        <taxon>Caudoviricetes</taxon>
        <taxon>Sfunavirus</taxon>
        <taxon>Sfunavirus SF1</taxon>
    </lineage>
</organism>
<accession>A0A0K1Y5Y2</accession>
<dbReference type="KEGG" id="vg:26626379"/>
<dbReference type="RefSeq" id="YP_009199295.1">
    <property type="nucleotide sequence ID" value="NC_028807.1"/>
</dbReference>
<gene>
    <name evidence="2" type="ORF">SF1_470</name>
</gene>
<reference evidence="2 3" key="1">
    <citation type="submission" date="2015-06" db="EMBL/GenBank/DDBJ databases">
        <title>Complete genomic sequence analysis of Two virulent actinophages of Streptomyces flavovirens.</title>
        <authorList>
            <person name="Sharaf A."/>
            <person name="Marie E."/>
            <person name="ElBaz R."/>
            <person name="Elmaghraby I."/>
            <person name="Mercati F."/>
        </authorList>
    </citation>
    <scope>NUCLEOTIDE SEQUENCE [LARGE SCALE GENOMIC DNA]</scope>
</reference>
<feature type="region of interest" description="Disordered" evidence="1">
    <location>
        <begin position="1"/>
        <end position="31"/>
    </location>
</feature>
<feature type="compositionally biased region" description="Polar residues" evidence="1">
    <location>
        <begin position="1"/>
        <end position="16"/>
    </location>
</feature>
<evidence type="ECO:0000256" key="1">
    <source>
        <dbReference type="SAM" id="MobiDB-lite"/>
    </source>
</evidence>
<keyword evidence="3" id="KW-1185">Reference proteome</keyword>
<dbReference type="EMBL" id="KT221033">
    <property type="protein sequence ID" value="AKY02196.1"/>
    <property type="molecule type" value="Genomic_DNA"/>
</dbReference>
<evidence type="ECO:0000313" key="2">
    <source>
        <dbReference type="EMBL" id="AKY02196.1"/>
    </source>
</evidence>
<evidence type="ECO:0000313" key="3">
    <source>
        <dbReference type="Proteomes" id="UP000201570"/>
    </source>
</evidence>
<proteinExistence type="predicted"/>
<dbReference type="OrthoDB" id="33258at10239"/>